<gene>
    <name evidence="2" type="ORF">CAPTEDRAFT_204151</name>
</gene>
<keyword evidence="1" id="KW-0472">Membrane</keyword>
<keyword evidence="1" id="KW-0812">Transmembrane</keyword>
<dbReference type="Proteomes" id="UP000014760">
    <property type="component" value="Unassembled WGS sequence"/>
</dbReference>
<evidence type="ECO:0000313" key="4">
    <source>
        <dbReference type="Proteomes" id="UP000014760"/>
    </source>
</evidence>
<evidence type="ECO:0000256" key="1">
    <source>
        <dbReference type="SAM" id="Phobius"/>
    </source>
</evidence>
<reference evidence="2 4" key="2">
    <citation type="journal article" date="2013" name="Nature">
        <title>Insights into bilaterian evolution from three spiralian genomes.</title>
        <authorList>
            <person name="Simakov O."/>
            <person name="Marletaz F."/>
            <person name="Cho S.J."/>
            <person name="Edsinger-Gonzales E."/>
            <person name="Havlak P."/>
            <person name="Hellsten U."/>
            <person name="Kuo D.H."/>
            <person name="Larsson T."/>
            <person name="Lv J."/>
            <person name="Arendt D."/>
            <person name="Savage R."/>
            <person name="Osoegawa K."/>
            <person name="de Jong P."/>
            <person name="Grimwood J."/>
            <person name="Chapman J.A."/>
            <person name="Shapiro H."/>
            <person name="Aerts A."/>
            <person name="Otillar R.P."/>
            <person name="Terry A.Y."/>
            <person name="Boore J.L."/>
            <person name="Grigoriev I.V."/>
            <person name="Lindberg D.R."/>
            <person name="Seaver E.C."/>
            <person name="Weisblat D.A."/>
            <person name="Putnam N.H."/>
            <person name="Rokhsar D.S."/>
        </authorList>
    </citation>
    <scope>NUCLEOTIDE SEQUENCE</scope>
    <source>
        <strain evidence="2 4">I ESC-2004</strain>
    </source>
</reference>
<organism evidence="2">
    <name type="scientific">Capitella teleta</name>
    <name type="common">Polychaete worm</name>
    <dbReference type="NCBI Taxonomy" id="283909"/>
    <lineage>
        <taxon>Eukaryota</taxon>
        <taxon>Metazoa</taxon>
        <taxon>Spiralia</taxon>
        <taxon>Lophotrochozoa</taxon>
        <taxon>Annelida</taxon>
        <taxon>Polychaeta</taxon>
        <taxon>Sedentaria</taxon>
        <taxon>Scolecida</taxon>
        <taxon>Capitellidae</taxon>
        <taxon>Capitella</taxon>
    </lineage>
</organism>
<keyword evidence="4" id="KW-1185">Reference proteome</keyword>
<proteinExistence type="predicted"/>
<reference evidence="3" key="3">
    <citation type="submission" date="2015-06" db="UniProtKB">
        <authorList>
            <consortium name="EnsemblMetazoa"/>
        </authorList>
    </citation>
    <scope>IDENTIFICATION</scope>
</reference>
<name>R7U5E5_CAPTE</name>
<dbReference type="EnsemblMetazoa" id="CapteT204151">
    <property type="protein sequence ID" value="CapteP204151"/>
    <property type="gene ID" value="CapteG204151"/>
</dbReference>
<evidence type="ECO:0000313" key="2">
    <source>
        <dbReference type="EMBL" id="ELU01590.1"/>
    </source>
</evidence>
<feature type="transmembrane region" description="Helical" evidence="1">
    <location>
        <begin position="147"/>
        <end position="174"/>
    </location>
</feature>
<protein>
    <submittedName>
        <fullName evidence="2 3">Uncharacterized protein</fullName>
    </submittedName>
</protein>
<sequence length="333" mass="37335">MIKSDVLYIDRNLRIKQPKEQSFLIGRPAKHIGSQSVPRLRESSSLRLFVCLHVICLLSIQSVGASRCDNDGRYYFYDEHLETCLRCIDVCADPERWGTTFECRTYCPNWPHSTSTSPRMITTSAPHSTETLDNGLKSPVNADGPSYGVTIGVSCALLLILMVEAVAVVCYIIWNKSAKKKRENHMDNPQSTTCQPLKSVQATGIPESPAAEEAEGNFRRESFVFATDLNTSTVSINVWPGAEDFFRNFHVREENDFRGIPAGENASRVSEFNRNIEVKVLAEPQNISSDEPSETDSYMTALEFVGTSASIEVKDLEKEMIPEQKLQLIEELN</sequence>
<dbReference type="EMBL" id="AMQN01009206">
    <property type="status" value="NOT_ANNOTATED_CDS"/>
    <property type="molecule type" value="Genomic_DNA"/>
</dbReference>
<keyword evidence="1" id="KW-1133">Transmembrane helix</keyword>
<evidence type="ECO:0000313" key="3">
    <source>
        <dbReference type="EnsemblMetazoa" id="CapteP204151"/>
    </source>
</evidence>
<feature type="transmembrane region" description="Helical" evidence="1">
    <location>
        <begin position="46"/>
        <end position="65"/>
    </location>
</feature>
<dbReference type="EMBL" id="KB304922">
    <property type="protein sequence ID" value="ELU01590.1"/>
    <property type="molecule type" value="Genomic_DNA"/>
</dbReference>
<dbReference type="HOGENOM" id="CLU_059634_0_0_1"/>
<accession>R7U5E5</accession>
<dbReference type="AlphaFoldDB" id="R7U5E5"/>
<reference evidence="4" key="1">
    <citation type="submission" date="2012-12" db="EMBL/GenBank/DDBJ databases">
        <authorList>
            <person name="Hellsten U."/>
            <person name="Grimwood J."/>
            <person name="Chapman J.A."/>
            <person name="Shapiro H."/>
            <person name="Aerts A."/>
            <person name="Otillar R.P."/>
            <person name="Terry A.Y."/>
            <person name="Boore J.L."/>
            <person name="Simakov O."/>
            <person name="Marletaz F."/>
            <person name="Cho S.-J."/>
            <person name="Edsinger-Gonzales E."/>
            <person name="Havlak P."/>
            <person name="Kuo D.-H."/>
            <person name="Larsson T."/>
            <person name="Lv J."/>
            <person name="Arendt D."/>
            <person name="Savage R."/>
            <person name="Osoegawa K."/>
            <person name="de Jong P."/>
            <person name="Lindberg D.R."/>
            <person name="Seaver E.C."/>
            <person name="Weisblat D.A."/>
            <person name="Putnam N.H."/>
            <person name="Grigoriev I.V."/>
            <person name="Rokhsar D.S."/>
        </authorList>
    </citation>
    <scope>NUCLEOTIDE SEQUENCE</scope>
    <source>
        <strain evidence="4">I ESC-2004</strain>
    </source>
</reference>